<reference evidence="3" key="1">
    <citation type="journal article" date="2019" name="Int. J. Syst. Evol. Microbiol.">
        <title>The Global Catalogue of Microorganisms (GCM) 10K type strain sequencing project: providing services to taxonomists for standard genome sequencing and annotation.</title>
        <authorList>
            <consortium name="The Broad Institute Genomics Platform"/>
            <consortium name="The Broad Institute Genome Sequencing Center for Infectious Disease"/>
            <person name="Wu L."/>
            <person name="Ma J."/>
        </authorList>
    </citation>
    <scope>NUCLEOTIDE SEQUENCE [LARGE SCALE GENOMIC DNA]</scope>
    <source>
        <strain evidence="3">XZYJ18</strain>
    </source>
</reference>
<keyword evidence="1" id="KW-0472">Membrane</keyword>
<keyword evidence="3" id="KW-1185">Reference proteome</keyword>
<feature type="transmembrane region" description="Helical" evidence="1">
    <location>
        <begin position="106"/>
        <end position="124"/>
    </location>
</feature>
<feature type="transmembrane region" description="Helical" evidence="1">
    <location>
        <begin position="79"/>
        <end position="100"/>
    </location>
</feature>
<sequence>MATPATTGHGAHMFLRVAVALQTLMVFVQAVSAGLLLSAPYGEALHGIGARVVFAAAMLHVAAAVAVRRRGGGSPRAVLYAAGFLGLLPAQVVLGIAHVTALHVPLGVLLFGMSVLQFACVLAARRARAATAA</sequence>
<keyword evidence="1" id="KW-0812">Transmembrane</keyword>
<protein>
    <submittedName>
        <fullName evidence="2">Uncharacterized protein</fullName>
    </submittedName>
</protein>
<evidence type="ECO:0000313" key="2">
    <source>
        <dbReference type="EMBL" id="MFC4562200.1"/>
    </source>
</evidence>
<organism evidence="2 3">
    <name type="scientific">Nocardiopsis mangrovi</name>
    <dbReference type="NCBI Taxonomy" id="1179818"/>
    <lineage>
        <taxon>Bacteria</taxon>
        <taxon>Bacillati</taxon>
        <taxon>Actinomycetota</taxon>
        <taxon>Actinomycetes</taxon>
        <taxon>Streptosporangiales</taxon>
        <taxon>Nocardiopsidaceae</taxon>
        <taxon>Nocardiopsis</taxon>
    </lineage>
</organism>
<gene>
    <name evidence="2" type="ORF">ACFO4E_10070</name>
</gene>
<evidence type="ECO:0000313" key="3">
    <source>
        <dbReference type="Proteomes" id="UP001595923"/>
    </source>
</evidence>
<dbReference type="Proteomes" id="UP001595923">
    <property type="component" value="Unassembled WGS sequence"/>
</dbReference>
<accession>A0ABV9DW74</accession>
<dbReference type="RefSeq" id="WP_378573204.1">
    <property type="nucleotide sequence ID" value="NZ_JBHSFQ010000007.1"/>
</dbReference>
<evidence type="ECO:0000256" key="1">
    <source>
        <dbReference type="SAM" id="Phobius"/>
    </source>
</evidence>
<comment type="caution">
    <text evidence="2">The sequence shown here is derived from an EMBL/GenBank/DDBJ whole genome shotgun (WGS) entry which is preliminary data.</text>
</comment>
<feature type="transmembrane region" description="Helical" evidence="1">
    <location>
        <begin position="48"/>
        <end position="67"/>
    </location>
</feature>
<keyword evidence="1" id="KW-1133">Transmembrane helix</keyword>
<proteinExistence type="predicted"/>
<dbReference type="EMBL" id="JBHSFQ010000007">
    <property type="protein sequence ID" value="MFC4562200.1"/>
    <property type="molecule type" value="Genomic_DNA"/>
</dbReference>
<name>A0ABV9DW74_9ACTN</name>